<reference evidence="2 3" key="1">
    <citation type="submission" date="2018-08" db="EMBL/GenBank/DDBJ databases">
        <title>A genome reference for cultivated species of the human gut microbiota.</title>
        <authorList>
            <person name="Zou Y."/>
            <person name="Xue W."/>
            <person name="Luo G."/>
        </authorList>
    </citation>
    <scope>NUCLEOTIDE SEQUENCE [LARGE SCALE GENOMIC DNA]</scope>
    <source>
        <strain evidence="2 3">AF18-46</strain>
    </source>
</reference>
<comment type="caution">
    <text evidence="2">The sequence shown here is derived from an EMBL/GenBank/DDBJ whole genome shotgun (WGS) entry which is preliminary data.</text>
</comment>
<protein>
    <submittedName>
        <fullName evidence="2">Uncharacterized protein</fullName>
    </submittedName>
</protein>
<evidence type="ECO:0000256" key="1">
    <source>
        <dbReference type="SAM" id="Phobius"/>
    </source>
</evidence>
<name>A0A412PHH5_9FIRM</name>
<evidence type="ECO:0000313" key="3">
    <source>
        <dbReference type="Proteomes" id="UP000284731"/>
    </source>
</evidence>
<dbReference type="RefSeq" id="WP_118764114.1">
    <property type="nucleotide sequence ID" value="NZ_CABJCF010000001.1"/>
</dbReference>
<feature type="transmembrane region" description="Helical" evidence="1">
    <location>
        <begin position="16"/>
        <end position="34"/>
    </location>
</feature>
<keyword evidence="1" id="KW-0812">Transmembrane</keyword>
<accession>A0A412PHH5</accession>
<gene>
    <name evidence="2" type="ORF">DWX20_00755</name>
</gene>
<feature type="transmembrane region" description="Helical" evidence="1">
    <location>
        <begin position="40"/>
        <end position="58"/>
    </location>
</feature>
<evidence type="ECO:0000313" key="2">
    <source>
        <dbReference type="EMBL" id="RGT57611.1"/>
    </source>
</evidence>
<keyword evidence="1" id="KW-0472">Membrane</keyword>
<organism evidence="2 3">
    <name type="scientific">Solobacterium moorei</name>
    <dbReference type="NCBI Taxonomy" id="102148"/>
    <lineage>
        <taxon>Bacteria</taxon>
        <taxon>Bacillati</taxon>
        <taxon>Bacillota</taxon>
        <taxon>Erysipelotrichia</taxon>
        <taxon>Erysipelotrichales</taxon>
        <taxon>Erysipelotrichaceae</taxon>
        <taxon>Solobacterium</taxon>
    </lineage>
</organism>
<dbReference type="Proteomes" id="UP000284731">
    <property type="component" value="Unassembled WGS sequence"/>
</dbReference>
<keyword evidence="1" id="KW-1133">Transmembrane helix</keyword>
<dbReference type="AlphaFoldDB" id="A0A412PHH5"/>
<dbReference type="EMBL" id="QRWX01000001">
    <property type="protein sequence ID" value="RGT57611.1"/>
    <property type="molecule type" value="Genomic_DNA"/>
</dbReference>
<proteinExistence type="predicted"/>
<sequence>MKTYFNWIVVKDKKQYLWLLALPLGLLKAILFDIHDPQMFNRLFETVMVMMVCIYFFIRFNSYSHFFNPNHPKSTDVK</sequence>